<organism evidence="1 2">
    <name type="scientific">Podospora didyma</name>
    <dbReference type="NCBI Taxonomy" id="330526"/>
    <lineage>
        <taxon>Eukaryota</taxon>
        <taxon>Fungi</taxon>
        <taxon>Dikarya</taxon>
        <taxon>Ascomycota</taxon>
        <taxon>Pezizomycotina</taxon>
        <taxon>Sordariomycetes</taxon>
        <taxon>Sordariomycetidae</taxon>
        <taxon>Sordariales</taxon>
        <taxon>Podosporaceae</taxon>
        <taxon>Podospora</taxon>
    </lineage>
</organism>
<sequence length="330" mass="34568">MSNSPPPEDAAEGTDAAITIINDWPEDITVVVDNNQNLVSAFPFTTSTIQSATCTIGYAQAAPSPTAQPSFDVSFQSGNKMTVNLGVAPFATSAAPPSFPDQKAGAVLAPVKMGGSPIDYNFLFFDGPGVLPIAINAFIQSHLPAIVSHIATSATAIPVAGGSSFHITDLKIDPASLTCPYAGMLPENQYSQTAVINSIFLVKEATLIGTQTIASQTGTFDLTIKDLTMYIQFKVDSSFSEIPRATALQCSLGDFSLSGTLRTVLESVIGEEGVAFIFASPYNLAAFVNTVQNETVMETLNAALKANAAKLPGWITEALGVSDEEQQTAS</sequence>
<dbReference type="AlphaFoldDB" id="A0AAE0K6N4"/>
<accession>A0AAE0K6N4</accession>
<comment type="caution">
    <text evidence="1">The sequence shown here is derived from an EMBL/GenBank/DDBJ whole genome shotgun (WGS) entry which is preliminary data.</text>
</comment>
<name>A0AAE0K6N4_9PEZI</name>
<dbReference type="Proteomes" id="UP001285441">
    <property type="component" value="Unassembled WGS sequence"/>
</dbReference>
<keyword evidence="2" id="KW-1185">Reference proteome</keyword>
<evidence type="ECO:0000313" key="1">
    <source>
        <dbReference type="EMBL" id="KAK3370597.1"/>
    </source>
</evidence>
<proteinExistence type="predicted"/>
<reference evidence="1" key="1">
    <citation type="journal article" date="2023" name="Mol. Phylogenet. Evol.">
        <title>Genome-scale phylogeny and comparative genomics of the fungal order Sordariales.</title>
        <authorList>
            <person name="Hensen N."/>
            <person name="Bonometti L."/>
            <person name="Westerberg I."/>
            <person name="Brannstrom I.O."/>
            <person name="Guillou S."/>
            <person name="Cros-Aarteil S."/>
            <person name="Calhoun S."/>
            <person name="Haridas S."/>
            <person name="Kuo A."/>
            <person name="Mondo S."/>
            <person name="Pangilinan J."/>
            <person name="Riley R."/>
            <person name="LaButti K."/>
            <person name="Andreopoulos B."/>
            <person name="Lipzen A."/>
            <person name="Chen C."/>
            <person name="Yan M."/>
            <person name="Daum C."/>
            <person name="Ng V."/>
            <person name="Clum A."/>
            <person name="Steindorff A."/>
            <person name="Ohm R.A."/>
            <person name="Martin F."/>
            <person name="Silar P."/>
            <person name="Natvig D.O."/>
            <person name="Lalanne C."/>
            <person name="Gautier V."/>
            <person name="Ament-Velasquez S.L."/>
            <person name="Kruys A."/>
            <person name="Hutchinson M.I."/>
            <person name="Powell A.J."/>
            <person name="Barry K."/>
            <person name="Miller A.N."/>
            <person name="Grigoriev I.V."/>
            <person name="Debuchy R."/>
            <person name="Gladieux P."/>
            <person name="Hiltunen Thoren M."/>
            <person name="Johannesson H."/>
        </authorList>
    </citation>
    <scope>NUCLEOTIDE SEQUENCE</scope>
    <source>
        <strain evidence="1">CBS 232.78</strain>
    </source>
</reference>
<protein>
    <submittedName>
        <fullName evidence="1">Uncharacterized protein</fullName>
    </submittedName>
</protein>
<dbReference type="EMBL" id="JAULSW010000009">
    <property type="protein sequence ID" value="KAK3370597.1"/>
    <property type="molecule type" value="Genomic_DNA"/>
</dbReference>
<evidence type="ECO:0000313" key="2">
    <source>
        <dbReference type="Proteomes" id="UP001285441"/>
    </source>
</evidence>
<reference evidence="1" key="2">
    <citation type="submission" date="2023-06" db="EMBL/GenBank/DDBJ databases">
        <authorList>
            <consortium name="Lawrence Berkeley National Laboratory"/>
            <person name="Haridas S."/>
            <person name="Hensen N."/>
            <person name="Bonometti L."/>
            <person name="Westerberg I."/>
            <person name="Brannstrom I.O."/>
            <person name="Guillou S."/>
            <person name="Cros-Aarteil S."/>
            <person name="Calhoun S."/>
            <person name="Kuo A."/>
            <person name="Mondo S."/>
            <person name="Pangilinan J."/>
            <person name="Riley R."/>
            <person name="LaButti K."/>
            <person name="Andreopoulos B."/>
            <person name="Lipzen A."/>
            <person name="Chen C."/>
            <person name="Yanf M."/>
            <person name="Daum C."/>
            <person name="Ng V."/>
            <person name="Clum A."/>
            <person name="Steindorff A."/>
            <person name="Ohm R."/>
            <person name="Martin F."/>
            <person name="Silar P."/>
            <person name="Natvig D."/>
            <person name="Lalanne C."/>
            <person name="Gautier V."/>
            <person name="Ament-velasquez S.L."/>
            <person name="Kruys A."/>
            <person name="Hutchinson M.I."/>
            <person name="Powell A.J."/>
            <person name="Barry K."/>
            <person name="Miller A.N."/>
            <person name="Grigoriev I.V."/>
            <person name="Debuchy R."/>
            <person name="Gladieux P."/>
            <person name="Thoren M.H."/>
            <person name="Johannesson H."/>
        </authorList>
    </citation>
    <scope>NUCLEOTIDE SEQUENCE</scope>
    <source>
        <strain evidence="1">CBS 232.78</strain>
    </source>
</reference>
<gene>
    <name evidence="1" type="ORF">B0H63DRAFT_487285</name>
</gene>